<proteinExistence type="predicted"/>
<dbReference type="EMBL" id="FXYE01000001">
    <property type="protein sequence ID" value="SMX31924.1"/>
    <property type="molecule type" value="Genomic_DNA"/>
</dbReference>
<organism evidence="1 2">
    <name type="scientific">Actibacterium lipolyticum</name>
    <dbReference type="NCBI Taxonomy" id="1524263"/>
    <lineage>
        <taxon>Bacteria</taxon>
        <taxon>Pseudomonadati</taxon>
        <taxon>Pseudomonadota</taxon>
        <taxon>Alphaproteobacteria</taxon>
        <taxon>Rhodobacterales</taxon>
        <taxon>Roseobacteraceae</taxon>
        <taxon>Actibacterium</taxon>
    </lineage>
</organism>
<evidence type="ECO:0000313" key="1">
    <source>
        <dbReference type="EMBL" id="SMX31924.1"/>
    </source>
</evidence>
<dbReference type="AlphaFoldDB" id="A0A238JP00"/>
<dbReference type="Proteomes" id="UP000202922">
    <property type="component" value="Unassembled WGS sequence"/>
</dbReference>
<keyword evidence="2" id="KW-1185">Reference proteome</keyword>
<accession>A0A238JP00</accession>
<dbReference type="OrthoDB" id="3193269at2"/>
<reference evidence="2" key="1">
    <citation type="submission" date="2017-05" db="EMBL/GenBank/DDBJ databases">
        <authorList>
            <person name="Rodrigo-Torres L."/>
            <person name="Arahal R. D."/>
            <person name="Lucena T."/>
        </authorList>
    </citation>
    <scope>NUCLEOTIDE SEQUENCE [LARGE SCALE GENOMIC DNA]</scope>
    <source>
        <strain evidence="2">CECT 8621</strain>
    </source>
</reference>
<evidence type="ECO:0000313" key="2">
    <source>
        <dbReference type="Proteomes" id="UP000202922"/>
    </source>
</evidence>
<name>A0A238JP00_9RHOB</name>
<gene>
    <name evidence="1" type="ORF">COL8621_00651</name>
</gene>
<dbReference type="RefSeq" id="WP_141137820.1">
    <property type="nucleotide sequence ID" value="NZ_FXYE01000001.1"/>
</dbReference>
<sequence length="91" mass="10157">MSNLLGFAGAARFCEKVDRAFVNCEDQDANEPERKKTNKVLFSAHRLILTRARADLAVFFPEGSDKDEMHQRYDFGDTFGAIQKSGASALN</sequence>
<protein>
    <submittedName>
        <fullName evidence="1">Uncharacterized protein</fullName>
    </submittedName>
</protein>